<accession>E6Q2E7</accession>
<proteinExistence type="predicted"/>
<protein>
    <submittedName>
        <fullName evidence="1">Uncharacterized protein</fullName>
    </submittedName>
</protein>
<evidence type="ECO:0000313" key="1">
    <source>
        <dbReference type="EMBL" id="CBI01357.1"/>
    </source>
</evidence>
<name>E6Q2E7_9ZZZZ</name>
<sequence length="48" mass="4901">MGVDETRALAFVETTLGYHPDSLGILTGHRYPVAGQGQVGSLTGAVAS</sequence>
<dbReference type="EMBL" id="CABO01000018">
    <property type="protein sequence ID" value="CBI01357.1"/>
    <property type="molecule type" value="Genomic_DNA"/>
</dbReference>
<gene>
    <name evidence="1" type="ORF">CARN4_0615</name>
</gene>
<reference evidence="1" key="1">
    <citation type="submission" date="2009-10" db="EMBL/GenBank/DDBJ databases">
        <title>Diversity of trophic interactions inside an arsenic-rich microbial ecosystem.</title>
        <authorList>
            <person name="Bertin P.N."/>
            <person name="Heinrich-Salmeron A."/>
            <person name="Pelletier E."/>
            <person name="Goulhen-Chollet F."/>
            <person name="Arsene-Ploetze F."/>
            <person name="Gallien S."/>
            <person name="Calteau A."/>
            <person name="Vallenet D."/>
            <person name="Casiot C."/>
            <person name="Chane-Woon-Ming B."/>
            <person name="Giloteaux L."/>
            <person name="Barakat M."/>
            <person name="Bonnefoy V."/>
            <person name="Bruneel O."/>
            <person name="Chandler M."/>
            <person name="Cleiss J."/>
            <person name="Duran R."/>
            <person name="Elbaz-Poulichet F."/>
            <person name="Fonknechten N."/>
            <person name="Lauga B."/>
            <person name="Mornico D."/>
            <person name="Ortet P."/>
            <person name="Schaeffer C."/>
            <person name="Siguier P."/>
            <person name="Alexander Thil Smith A."/>
            <person name="Van Dorsselaer A."/>
            <person name="Weissenbach J."/>
            <person name="Medigue C."/>
            <person name="Le Paslier D."/>
        </authorList>
    </citation>
    <scope>NUCLEOTIDE SEQUENCE</scope>
</reference>
<organism evidence="1">
    <name type="scientific">mine drainage metagenome</name>
    <dbReference type="NCBI Taxonomy" id="410659"/>
    <lineage>
        <taxon>unclassified sequences</taxon>
        <taxon>metagenomes</taxon>
        <taxon>ecological metagenomes</taxon>
    </lineage>
</organism>
<dbReference type="AlphaFoldDB" id="E6Q2E7"/>
<comment type="caution">
    <text evidence="1">The sequence shown here is derived from an EMBL/GenBank/DDBJ whole genome shotgun (WGS) entry which is preliminary data.</text>
</comment>